<dbReference type="HAMAP" id="MF_01398">
    <property type="entry name" value="ATP_synth_b_bprime"/>
    <property type="match status" value="1"/>
</dbReference>
<evidence type="ECO:0000256" key="10">
    <source>
        <dbReference type="ARBA" id="ARBA00023065"/>
    </source>
</evidence>
<dbReference type="InterPro" id="IPR028987">
    <property type="entry name" value="ATP_synth_B-like_membr_sf"/>
</dbReference>
<dbReference type="GO" id="GO:0015986">
    <property type="term" value="P:proton motive force-driven ATP synthesis"/>
    <property type="evidence" value="ECO:0007669"/>
    <property type="project" value="InterPro"/>
</dbReference>
<dbReference type="EMBL" id="CAEZTM010000049">
    <property type="protein sequence ID" value="CAB4575722.1"/>
    <property type="molecule type" value="Genomic_DNA"/>
</dbReference>
<keyword evidence="4" id="KW-0813">Transport</keyword>
<keyword evidence="7 15" id="KW-0812">Transmembrane</keyword>
<evidence type="ECO:0000256" key="5">
    <source>
        <dbReference type="ARBA" id="ARBA00022475"/>
    </source>
</evidence>
<keyword evidence="6" id="KW-0138">CF(0)</keyword>
<evidence type="ECO:0000256" key="15">
    <source>
        <dbReference type="SAM" id="Phobius"/>
    </source>
</evidence>
<dbReference type="GO" id="GO:0012505">
    <property type="term" value="C:endomembrane system"/>
    <property type="evidence" value="ECO:0007669"/>
    <property type="project" value="UniProtKB-SubCell"/>
</dbReference>
<dbReference type="Gene3D" id="1.20.5.620">
    <property type="entry name" value="F1F0 ATP synthase subunit B, membrane domain"/>
    <property type="match status" value="1"/>
</dbReference>
<dbReference type="PANTHER" id="PTHR33445:SF1">
    <property type="entry name" value="ATP SYNTHASE SUBUNIT B"/>
    <property type="match status" value="1"/>
</dbReference>
<feature type="transmembrane region" description="Helical" evidence="15">
    <location>
        <begin position="25"/>
        <end position="44"/>
    </location>
</feature>
<evidence type="ECO:0000313" key="16">
    <source>
        <dbReference type="EMBL" id="CAB4575722.1"/>
    </source>
</evidence>
<comment type="function">
    <text evidence="13">F(1)F(0) ATP synthase produces ATP from ADP in the presence of a proton or sodium gradient. F-type ATPases consist of two structural domains, F(1) containing the extramembraneous catalytic core and F(0) containing the membrane proton channel, linked together by a central stalk and a peripheral stalk. During catalysis, ATP synthesis in the catalytic domain of F(1) is coupled via a rotary mechanism of the central stalk subunits to proton translocation.</text>
</comment>
<reference evidence="16" key="1">
    <citation type="submission" date="2020-05" db="EMBL/GenBank/DDBJ databases">
        <authorList>
            <person name="Chiriac C."/>
            <person name="Salcher M."/>
            <person name="Ghai R."/>
            <person name="Kavagutti S V."/>
        </authorList>
    </citation>
    <scope>NUCLEOTIDE SEQUENCE</scope>
</reference>
<feature type="coiled-coil region" evidence="14">
    <location>
        <begin position="62"/>
        <end position="96"/>
    </location>
</feature>
<gene>
    <name evidence="16" type="ORF">UFOPK1684_01027</name>
</gene>
<organism evidence="16">
    <name type="scientific">freshwater metagenome</name>
    <dbReference type="NCBI Taxonomy" id="449393"/>
    <lineage>
        <taxon>unclassified sequences</taxon>
        <taxon>metagenomes</taxon>
        <taxon>ecological metagenomes</taxon>
    </lineage>
</organism>
<keyword evidence="10" id="KW-0406">Ion transport</keyword>
<keyword evidence="14" id="KW-0175">Coiled coil</keyword>
<evidence type="ECO:0000256" key="12">
    <source>
        <dbReference type="ARBA" id="ARBA00023310"/>
    </source>
</evidence>
<dbReference type="InterPro" id="IPR002146">
    <property type="entry name" value="ATP_synth_b/b'su_bac/chlpt"/>
</dbReference>
<keyword evidence="9 15" id="KW-1133">Transmembrane helix</keyword>
<sequence>MHTNAILFAAEESTINPLLPAIYDIVWSIIPFALVLFLFWRIVLPRLQKTLDERSSVIEGGIAQAESAQAEAKKALEKYTKLLADARAEASEIRDKARQEGVVILQEMKEGAQAEANRIAQAATAQIEVERHQAVLSLRKEVGALALDLAAAVVQERLSEDAKAASVVDRLLADLDKEQTGSDRAAAKAPAKKKATT</sequence>
<dbReference type="AlphaFoldDB" id="A0A6J6EH71"/>
<evidence type="ECO:0000256" key="4">
    <source>
        <dbReference type="ARBA" id="ARBA00022448"/>
    </source>
</evidence>
<dbReference type="InterPro" id="IPR005864">
    <property type="entry name" value="ATP_synth_F0_bsu_bac"/>
</dbReference>
<dbReference type="PANTHER" id="PTHR33445">
    <property type="entry name" value="ATP SYNTHASE SUBUNIT B', CHLOROPLASTIC"/>
    <property type="match status" value="1"/>
</dbReference>
<name>A0A6J6EH71_9ZZZZ</name>
<comment type="similarity">
    <text evidence="3">Belongs to the ATPase B chain family.</text>
</comment>
<keyword evidence="12" id="KW-0066">ATP synthesis</keyword>
<keyword evidence="5" id="KW-1003">Cell membrane</keyword>
<dbReference type="NCBIfam" id="NF004412">
    <property type="entry name" value="PRK05759.1-3"/>
    <property type="match status" value="1"/>
</dbReference>
<dbReference type="CDD" id="cd06503">
    <property type="entry name" value="ATP-synt_Fo_b"/>
    <property type="match status" value="1"/>
</dbReference>
<keyword evidence="8" id="KW-0375">Hydrogen ion transport</keyword>
<evidence type="ECO:0000256" key="13">
    <source>
        <dbReference type="ARBA" id="ARBA00025198"/>
    </source>
</evidence>
<comment type="subcellular location">
    <subcellularLocation>
        <location evidence="2">Endomembrane system</location>
    </subcellularLocation>
    <subcellularLocation>
        <location evidence="1">Membrane</location>
        <topology evidence="1">Single-pass membrane protein</topology>
    </subcellularLocation>
</comment>
<evidence type="ECO:0000256" key="2">
    <source>
        <dbReference type="ARBA" id="ARBA00004308"/>
    </source>
</evidence>
<dbReference type="GO" id="GO:0046961">
    <property type="term" value="F:proton-transporting ATPase activity, rotational mechanism"/>
    <property type="evidence" value="ECO:0007669"/>
    <property type="project" value="TreeGrafter"/>
</dbReference>
<evidence type="ECO:0000256" key="6">
    <source>
        <dbReference type="ARBA" id="ARBA00022547"/>
    </source>
</evidence>
<evidence type="ECO:0000256" key="11">
    <source>
        <dbReference type="ARBA" id="ARBA00023136"/>
    </source>
</evidence>
<protein>
    <submittedName>
        <fullName evidence="16">Unannotated protein</fullName>
    </submittedName>
</protein>
<evidence type="ECO:0000256" key="3">
    <source>
        <dbReference type="ARBA" id="ARBA00005513"/>
    </source>
</evidence>
<proteinExistence type="inferred from homology"/>
<evidence type="ECO:0000256" key="9">
    <source>
        <dbReference type="ARBA" id="ARBA00022989"/>
    </source>
</evidence>
<keyword evidence="11 15" id="KW-0472">Membrane</keyword>
<dbReference type="SUPFAM" id="SSF81573">
    <property type="entry name" value="F1F0 ATP synthase subunit B, membrane domain"/>
    <property type="match status" value="1"/>
</dbReference>
<dbReference type="Pfam" id="PF00430">
    <property type="entry name" value="ATP-synt_B"/>
    <property type="match status" value="1"/>
</dbReference>
<accession>A0A6J6EH71</accession>
<evidence type="ECO:0000256" key="14">
    <source>
        <dbReference type="SAM" id="Coils"/>
    </source>
</evidence>
<dbReference type="GO" id="GO:0045259">
    <property type="term" value="C:proton-transporting ATP synthase complex"/>
    <property type="evidence" value="ECO:0007669"/>
    <property type="project" value="UniProtKB-KW"/>
</dbReference>
<evidence type="ECO:0000256" key="1">
    <source>
        <dbReference type="ARBA" id="ARBA00004167"/>
    </source>
</evidence>
<dbReference type="InterPro" id="IPR050059">
    <property type="entry name" value="ATP_synthase_B_chain"/>
</dbReference>
<dbReference type="NCBIfam" id="TIGR01144">
    <property type="entry name" value="ATP_synt_b"/>
    <property type="match status" value="1"/>
</dbReference>
<evidence type="ECO:0000256" key="7">
    <source>
        <dbReference type="ARBA" id="ARBA00022692"/>
    </source>
</evidence>
<evidence type="ECO:0000256" key="8">
    <source>
        <dbReference type="ARBA" id="ARBA00022781"/>
    </source>
</evidence>